<evidence type="ECO:0000256" key="1">
    <source>
        <dbReference type="ARBA" id="ARBA00022664"/>
    </source>
</evidence>
<dbReference type="Proteomes" id="UP000250043">
    <property type="component" value="Unassembled WGS sequence"/>
</dbReference>
<dbReference type="GO" id="GO:0006397">
    <property type="term" value="P:mRNA processing"/>
    <property type="evidence" value="ECO:0007669"/>
    <property type="project" value="UniProtKB-KW"/>
</dbReference>
<evidence type="ECO:0000313" key="5">
    <source>
        <dbReference type="EMBL" id="OCH83572.1"/>
    </source>
</evidence>
<feature type="region of interest" description="Disordered" evidence="3">
    <location>
        <begin position="24"/>
        <end position="118"/>
    </location>
</feature>
<dbReference type="GO" id="GO:0008270">
    <property type="term" value="F:zinc ion binding"/>
    <property type="evidence" value="ECO:0007669"/>
    <property type="project" value="UniProtKB-KW"/>
</dbReference>
<protein>
    <recommendedName>
        <fullName evidence="4">CCHC-type domain-containing protein</fullName>
    </recommendedName>
</protein>
<dbReference type="EMBL" id="KV722982">
    <property type="protein sequence ID" value="OCH83572.1"/>
    <property type="molecule type" value="Genomic_DNA"/>
</dbReference>
<feature type="compositionally biased region" description="Basic and acidic residues" evidence="3">
    <location>
        <begin position="59"/>
        <end position="92"/>
    </location>
</feature>
<keyword evidence="2" id="KW-0863">Zinc-finger</keyword>
<evidence type="ECO:0000313" key="6">
    <source>
        <dbReference type="Proteomes" id="UP000250043"/>
    </source>
</evidence>
<evidence type="ECO:0000256" key="2">
    <source>
        <dbReference type="PROSITE-ProRule" id="PRU00047"/>
    </source>
</evidence>
<reference evidence="5 6" key="1">
    <citation type="submission" date="2016-07" db="EMBL/GenBank/DDBJ databases">
        <title>Draft genome of the white-rot fungus Obba rivulosa 3A-2.</title>
        <authorList>
            <consortium name="DOE Joint Genome Institute"/>
            <person name="Miettinen O."/>
            <person name="Riley R."/>
            <person name="Acob R."/>
            <person name="Barry K."/>
            <person name="Cullen D."/>
            <person name="De Vries R."/>
            <person name="Hainaut M."/>
            <person name="Hatakka A."/>
            <person name="Henrissat B."/>
            <person name="Hilden K."/>
            <person name="Kuo R."/>
            <person name="Labutti K."/>
            <person name="Lipzen A."/>
            <person name="Makela M.R."/>
            <person name="Sandor L."/>
            <person name="Spatafora J.W."/>
            <person name="Grigoriev I.V."/>
            <person name="Hibbett D.S."/>
        </authorList>
    </citation>
    <scope>NUCLEOTIDE SEQUENCE [LARGE SCALE GENOMIC DNA]</scope>
    <source>
        <strain evidence="5 6">3A-2</strain>
    </source>
</reference>
<accession>A0A8E2AMY2</accession>
<feature type="domain" description="CCHC-type" evidence="4">
    <location>
        <begin position="14"/>
        <end position="27"/>
    </location>
</feature>
<organism evidence="5 6">
    <name type="scientific">Obba rivulosa</name>
    <dbReference type="NCBI Taxonomy" id="1052685"/>
    <lineage>
        <taxon>Eukaryota</taxon>
        <taxon>Fungi</taxon>
        <taxon>Dikarya</taxon>
        <taxon>Basidiomycota</taxon>
        <taxon>Agaricomycotina</taxon>
        <taxon>Agaricomycetes</taxon>
        <taxon>Polyporales</taxon>
        <taxon>Gelatoporiaceae</taxon>
        <taxon>Obba</taxon>
    </lineage>
</organism>
<dbReference type="SUPFAM" id="SSF57756">
    <property type="entry name" value="Retrovirus zinc finger-like domains"/>
    <property type="match status" value="1"/>
</dbReference>
<keyword evidence="6" id="KW-1185">Reference proteome</keyword>
<evidence type="ECO:0000256" key="3">
    <source>
        <dbReference type="SAM" id="MobiDB-lite"/>
    </source>
</evidence>
<dbReference type="Gene3D" id="4.10.60.10">
    <property type="entry name" value="Zinc finger, CCHC-type"/>
    <property type="match status" value="1"/>
</dbReference>
<gene>
    <name evidence="5" type="ORF">OBBRIDRAFT_560176</name>
</gene>
<dbReference type="AlphaFoldDB" id="A0A8E2AMY2"/>
<keyword evidence="1" id="KW-0507">mRNA processing</keyword>
<dbReference type="InterPro" id="IPR001878">
    <property type="entry name" value="Znf_CCHC"/>
</dbReference>
<feature type="compositionally biased region" description="Polar residues" evidence="3">
    <location>
        <begin position="30"/>
        <end position="44"/>
    </location>
</feature>
<keyword evidence="2" id="KW-0479">Metal-binding</keyword>
<dbReference type="PROSITE" id="PS50158">
    <property type="entry name" value="ZF_CCHC"/>
    <property type="match status" value="1"/>
</dbReference>
<name>A0A8E2AMY2_9APHY</name>
<dbReference type="InterPro" id="IPR036875">
    <property type="entry name" value="Znf_CCHC_sf"/>
</dbReference>
<feature type="compositionally biased region" description="Low complexity" evidence="3">
    <location>
        <begin position="46"/>
        <end position="57"/>
    </location>
</feature>
<evidence type="ECO:0000259" key="4">
    <source>
        <dbReference type="PROSITE" id="PS50158"/>
    </source>
</evidence>
<dbReference type="GO" id="GO:0003676">
    <property type="term" value="F:nucleic acid binding"/>
    <property type="evidence" value="ECO:0007669"/>
    <property type="project" value="InterPro"/>
</dbReference>
<proteinExistence type="predicted"/>
<keyword evidence="2" id="KW-0862">Zinc</keyword>
<sequence length="139" mass="15261">MAMSFEEARRKKCCARCNGKGHMARECLSGKNSTLASGSSNKSIDATASSSKASMSTGKKKDKDKDKDKDKVKYTKKSVREVHGSDSDRFEELDSEDGSGSSLKEETPKPKKKKLSLKKAQKVNCVVFSDNKNFLKGPM</sequence>